<dbReference type="InterPro" id="IPR011051">
    <property type="entry name" value="RmlC_Cupin_sf"/>
</dbReference>
<dbReference type="RefSeq" id="WP_198569532.1">
    <property type="nucleotide sequence ID" value="NZ_CP066167.1"/>
</dbReference>
<protein>
    <recommendedName>
        <fullName evidence="3">Cupin</fullName>
    </recommendedName>
</protein>
<evidence type="ECO:0008006" key="3">
    <source>
        <dbReference type="Google" id="ProtNLM"/>
    </source>
</evidence>
<dbReference type="Proteomes" id="UP000596063">
    <property type="component" value="Chromosome"/>
</dbReference>
<reference evidence="1 2" key="1">
    <citation type="submission" date="2020-12" db="EMBL/GenBank/DDBJ databases">
        <authorList>
            <person name="Shan Y."/>
        </authorList>
    </citation>
    <scope>NUCLEOTIDE SEQUENCE [LARGE SCALE GENOMIC DNA]</scope>
    <source>
        <strain evidence="2">csc3.9</strain>
    </source>
</reference>
<evidence type="ECO:0000313" key="2">
    <source>
        <dbReference type="Proteomes" id="UP000596063"/>
    </source>
</evidence>
<proteinExistence type="predicted"/>
<dbReference type="SUPFAM" id="SSF51182">
    <property type="entry name" value="RmlC-like cupins"/>
    <property type="match status" value="1"/>
</dbReference>
<dbReference type="EMBL" id="CP066167">
    <property type="protein sequence ID" value="QQD18034.1"/>
    <property type="molecule type" value="Genomic_DNA"/>
</dbReference>
<dbReference type="KEGG" id="snan:I6N98_17090"/>
<gene>
    <name evidence="1" type="ORF">I6N98_17090</name>
</gene>
<keyword evidence="2" id="KW-1185">Reference proteome</keyword>
<sequence length="153" mass="17716">MKLPVPLLDRLKARADRIMSRTPNKVIGEQYLTRWHIIPKNPLFNIYLHHVEGSDPDTHLHDHPWLFNCSIVLRGQMKEFLTRRSRPLTAGHLTARMGRAPHRLVLETPDCVTVFVTGPKCRRWGFYTEEGWVASNDYLSGEGNGRTVNSEFR</sequence>
<evidence type="ECO:0000313" key="1">
    <source>
        <dbReference type="EMBL" id="QQD18034.1"/>
    </source>
</evidence>
<dbReference type="AlphaFoldDB" id="A0A7T4R0F2"/>
<accession>A0A7T4R0F2</accession>
<organism evidence="1 2">
    <name type="scientific">Spongiibacter nanhainus</name>
    <dbReference type="NCBI Taxonomy" id="2794344"/>
    <lineage>
        <taxon>Bacteria</taxon>
        <taxon>Pseudomonadati</taxon>
        <taxon>Pseudomonadota</taxon>
        <taxon>Gammaproteobacteria</taxon>
        <taxon>Cellvibrionales</taxon>
        <taxon>Spongiibacteraceae</taxon>
        <taxon>Spongiibacter</taxon>
    </lineage>
</organism>
<name>A0A7T4R0F2_9GAMM</name>